<evidence type="ECO:0000313" key="8">
    <source>
        <dbReference type="EMBL" id="RDB84864.1"/>
    </source>
</evidence>
<dbReference type="Proteomes" id="UP000253915">
    <property type="component" value="Unassembled WGS sequence"/>
</dbReference>
<name>A0A369N4J3_EGGLN</name>
<dbReference type="AlphaFoldDB" id="A0A369N4J3"/>
<accession>A0A369N4J3</accession>
<feature type="transmembrane region" description="Helical" evidence="5">
    <location>
        <begin position="76"/>
        <end position="95"/>
    </location>
</feature>
<keyword evidence="4 5" id="KW-0472">Membrane</keyword>
<keyword evidence="2 5" id="KW-0812">Transmembrane</keyword>
<dbReference type="Proteomes" id="UP000253857">
    <property type="component" value="Unassembled WGS sequence"/>
</dbReference>
<comment type="subcellular location">
    <subcellularLocation>
        <location evidence="1">Membrane</location>
        <topology evidence="1">Multi-pass membrane protein</topology>
    </subcellularLocation>
</comment>
<evidence type="ECO:0000256" key="1">
    <source>
        <dbReference type="ARBA" id="ARBA00004141"/>
    </source>
</evidence>
<evidence type="ECO:0000313" key="9">
    <source>
        <dbReference type="EMBL" id="RDC34056.1"/>
    </source>
</evidence>
<evidence type="ECO:0000259" key="6">
    <source>
        <dbReference type="Pfam" id="PF05154"/>
    </source>
</evidence>
<evidence type="ECO:0000313" key="10">
    <source>
        <dbReference type="Proteomes" id="UP000253752"/>
    </source>
</evidence>
<evidence type="ECO:0000256" key="3">
    <source>
        <dbReference type="ARBA" id="ARBA00022989"/>
    </source>
</evidence>
<protein>
    <submittedName>
        <fullName evidence="8">NINE protein</fullName>
    </submittedName>
</protein>
<dbReference type="EMBL" id="PPTX01000005">
    <property type="protein sequence ID" value="RDB80602.1"/>
    <property type="molecule type" value="Genomic_DNA"/>
</dbReference>
<dbReference type="GO" id="GO:0016020">
    <property type="term" value="C:membrane"/>
    <property type="evidence" value="ECO:0007669"/>
    <property type="project" value="UniProtKB-SubCell"/>
</dbReference>
<evidence type="ECO:0000313" key="12">
    <source>
        <dbReference type="Proteomes" id="UP000253915"/>
    </source>
</evidence>
<evidence type="ECO:0000256" key="5">
    <source>
        <dbReference type="SAM" id="Phobius"/>
    </source>
</evidence>
<evidence type="ECO:0000313" key="7">
    <source>
        <dbReference type="EMBL" id="RDB80602.1"/>
    </source>
</evidence>
<organism evidence="8 11">
    <name type="scientific">Eggerthella lenta</name>
    <name type="common">Eubacterium lentum</name>
    <dbReference type="NCBI Taxonomy" id="84112"/>
    <lineage>
        <taxon>Bacteria</taxon>
        <taxon>Bacillati</taxon>
        <taxon>Actinomycetota</taxon>
        <taxon>Coriobacteriia</taxon>
        <taxon>Eggerthellales</taxon>
        <taxon>Eggerthellaceae</taxon>
        <taxon>Eggerthella</taxon>
    </lineage>
</organism>
<evidence type="ECO:0000256" key="2">
    <source>
        <dbReference type="ARBA" id="ARBA00022692"/>
    </source>
</evidence>
<proteinExistence type="predicted"/>
<evidence type="ECO:0000313" key="11">
    <source>
        <dbReference type="Proteomes" id="UP000253857"/>
    </source>
</evidence>
<comment type="caution">
    <text evidence="8">The sequence shown here is derived from an EMBL/GenBank/DDBJ whole genome shotgun (WGS) entry which is preliminary data.</text>
</comment>
<reference evidence="10 11" key="1">
    <citation type="journal article" date="2018" name="Elife">
        <title>Discovery and characterization of a prevalent human gut bacterial enzyme sufficient for the inactivation of a family of plant toxins.</title>
        <authorList>
            <person name="Koppel N."/>
            <person name="Bisanz J.E."/>
            <person name="Pandelia M.E."/>
            <person name="Turnbaugh P.J."/>
            <person name="Balskus E.P."/>
        </authorList>
    </citation>
    <scope>NUCLEOTIDE SEQUENCE [LARGE SCALE GENOMIC DNA]</scope>
    <source>
        <strain evidence="9 12">16A</strain>
        <strain evidence="8 11">FAA1-1-60AUCSF</strain>
        <strain evidence="7 10">MR1 #12</strain>
    </source>
</reference>
<feature type="domain" description="TM2" evidence="6">
    <location>
        <begin position="72"/>
        <end position="119"/>
    </location>
</feature>
<dbReference type="EMBL" id="PPTY01000014">
    <property type="protein sequence ID" value="RDB84864.1"/>
    <property type="molecule type" value="Genomic_DNA"/>
</dbReference>
<keyword evidence="3 5" id="KW-1133">Transmembrane helix</keyword>
<evidence type="ECO:0000256" key="4">
    <source>
        <dbReference type="ARBA" id="ARBA00023136"/>
    </source>
</evidence>
<feature type="transmembrane region" description="Helical" evidence="5">
    <location>
        <begin position="102"/>
        <end position="123"/>
    </location>
</feature>
<dbReference type="InterPro" id="IPR007829">
    <property type="entry name" value="TM2"/>
</dbReference>
<dbReference type="RefSeq" id="WP_015761025.1">
    <property type="nucleotide sequence ID" value="NZ_AP031442.1"/>
</dbReference>
<sequence length="160" mass="17845">MQYANINDAQAAMTSDQYVGLNADGTYGLFDRAQNPQWVGACQYAYQVAGVPFPNGLYGVGMTATATVEPAGKRKLFALLLWLFLGVWGGHDFYAGKKWLGVAHVLLFFAWLWMLFFGVLIPINGYEFFAFLILLVLCAMTFVELLALLISSKYGECSRW</sequence>
<dbReference type="Pfam" id="PF05154">
    <property type="entry name" value="TM2"/>
    <property type="match status" value="1"/>
</dbReference>
<dbReference type="EMBL" id="PPUQ01000032">
    <property type="protein sequence ID" value="RDC34056.1"/>
    <property type="molecule type" value="Genomic_DNA"/>
</dbReference>
<gene>
    <name evidence="9" type="ORF">C1853_14965</name>
    <name evidence="8" type="ORF">C1871_08960</name>
    <name evidence="7" type="ORF">C1872_05200</name>
</gene>
<feature type="transmembrane region" description="Helical" evidence="5">
    <location>
        <begin position="129"/>
        <end position="150"/>
    </location>
</feature>
<dbReference type="Proteomes" id="UP000253752">
    <property type="component" value="Unassembled WGS sequence"/>
</dbReference>